<dbReference type="RefSeq" id="WP_211144416.1">
    <property type="nucleotide sequence ID" value="NZ_JAEEGB010000037.1"/>
</dbReference>
<dbReference type="Proteomes" id="UP000622687">
    <property type="component" value="Unassembled WGS sequence"/>
</dbReference>
<feature type="domain" description="PPM-type phosphatase" evidence="1">
    <location>
        <begin position="1"/>
        <end position="236"/>
    </location>
</feature>
<dbReference type="GO" id="GO:0004722">
    <property type="term" value="F:protein serine/threonine phosphatase activity"/>
    <property type="evidence" value="ECO:0007669"/>
    <property type="project" value="InterPro"/>
</dbReference>
<keyword evidence="3" id="KW-1185">Reference proteome</keyword>
<dbReference type="CDD" id="cd00143">
    <property type="entry name" value="PP2Cc"/>
    <property type="match status" value="1"/>
</dbReference>
<organism evidence="2 3">
    <name type="scientific">Clostridium aciditolerans</name>
    <dbReference type="NCBI Taxonomy" id="339861"/>
    <lineage>
        <taxon>Bacteria</taxon>
        <taxon>Bacillati</taxon>
        <taxon>Bacillota</taxon>
        <taxon>Clostridia</taxon>
        <taxon>Eubacteriales</taxon>
        <taxon>Clostridiaceae</taxon>
        <taxon>Clostridium</taxon>
    </lineage>
</organism>
<dbReference type="SMART" id="SM00331">
    <property type="entry name" value="PP2C_SIG"/>
    <property type="match status" value="1"/>
</dbReference>
<dbReference type="Pfam" id="PF13672">
    <property type="entry name" value="PP2C_2"/>
    <property type="match status" value="1"/>
</dbReference>
<accession>A0A934M314</accession>
<dbReference type="InterPro" id="IPR036457">
    <property type="entry name" value="PPM-type-like_dom_sf"/>
</dbReference>
<evidence type="ECO:0000313" key="2">
    <source>
        <dbReference type="EMBL" id="MBI6875054.1"/>
    </source>
</evidence>
<gene>
    <name evidence="2" type="ORF">I6U51_20485</name>
</gene>
<dbReference type="Gene3D" id="3.60.40.10">
    <property type="entry name" value="PPM-type phosphatase domain"/>
    <property type="match status" value="1"/>
</dbReference>
<dbReference type="PANTHER" id="PTHR13832:SF860">
    <property type="entry name" value="PROTEIN PHOSPHATASE PHPP"/>
    <property type="match status" value="1"/>
</dbReference>
<dbReference type="PROSITE" id="PS51746">
    <property type="entry name" value="PPM_2"/>
    <property type="match status" value="1"/>
</dbReference>
<dbReference type="AlphaFoldDB" id="A0A934M314"/>
<dbReference type="SMART" id="SM00332">
    <property type="entry name" value="PP2Cc"/>
    <property type="match status" value="1"/>
</dbReference>
<dbReference type="EMBL" id="JAEEGB010000037">
    <property type="protein sequence ID" value="MBI6875054.1"/>
    <property type="molecule type" value="Genomic_DNA"/>
</dbReference>
<dbReference type="InterPro" id="IPR015655">
    <property type="entry name" value="PP2C"/>
</dbReference>
<name>A0A934M314_9CLOT</name>
<dbReference type="NCBIfam" id="NF033484">
    <property type="entry name" value="Stp1_PP2C_phos"/>
    <property type="match status" value="1"/>
</dbReference>
<protein>
    <submittedName>
        <fullName evidence="2">Stp1/IreP family PP2C-type Ser/Thr phosphatase</fullName>
    </submittedName>
</protein>
<dbReference type="InterPro" id="IPR001932">
    <property type="entry name" value="PPM-type_phosphatase-like_dom"/>
</dbReference>
<reference evidence="2" key="1">
    <citation type="submission" date="2020-12" db="EMBL/GenBank/DDBJ databases">
        <title>Clostridium thailandense sp. nov., a novel acetogenic bacterium isolated from peat land soil in Thailand.</title>
        <authorList>
            <person name="Chaikitkaew S."/>
            <person name="Birkeland N.K."/>
        </authorList>
    </citation>
    <scope>NUCLEOTIDE SEQUENCE</scope>
    <source>
        <strain evidence="2">DSM 17425</strain>
    </source>
</reference>
<evidence type="ECO:0000313" key="3">
    <source>
        <dbReference type="Proteomes" id="UP000622687"/>
    </source>
</evidence>
<evidence type="ECO:0000259" key="1">
    <source>
        <dbReference type="PROSITE" id="PS51746"/>
    </source>
</evidence>
<comment type="caution">
    <text evidence="2">The sequence shown here is derived from an EMBL/GenBank/DDBJ whole genome shotgun (WGS) entry which is preliminary data.</text>
</comment>
<dbReference type="PANTHER" id="PTHR13832">
    <property type="entry name" value="PROTEIN PHOSPHATASE 2C"/>
    <property type="match status" value="1"/>
</dbReference>
<sequence>MVGMLSDIGNVRKINEDSVGYYRDENFGIYIVADGMGGHNAGEVASKVAVDATISYIKSLNNLDDMESILIESIKMANKQIFELSKSNDGLVGMGTTITACLVKGKEMVVANVGDSCCYIMKHNGISKITKDHSLVQQLLDEGSITEEEAVSHPNKNIITRALGTNVSVEIDTFNIDLADVLKVILCSDGLSNGVNNSEMYDIIFNNNNENACIQLIELSKLKGGRDNISVIVFEGECEDDRNYARE</sequence>
<proteinExistence type="predicted"/>
<dbReference type="SUPFAM" id="SSF81606">
    <property type="entry name" value="PP2C-like"/>
    <property type="match status" value="1"/>
</dbReference>